<comment type="catalytic activity">
    <reaction evidence="1 10">
        <text>Endonucleolytic cleavage to 5'-phosphomonoester.</text>
        <dbReference type="EC" id="3.1.26.4"/>
    </reaction>
</comment>
<evidence type="ECO:0000313" key="14">
    <source>
        <dbReference type="EMBL" id="WFD47256.1"/>
    </source>
</evidence>
<dbReference type="Gene3D" id="3.30.420.10">
    <property type="entry name" value="Ribonuclease H-like superfamily/Ribonuclease H"/>
    <property type="match status" value="1"/>
</dbReference>
<evidence type="ECO:0000259" key="12">
    <source>
        <dbReference type="Pfam" id="PF00075"/>
    </source>
</evidence>
<dbReference type="Pfam" id="PF01693">
    <property type="entry name" value="Cauli_VI"/>
    <property type="match status" value="1"/>
</dbReference>
<keyword evidence="9 10" id="KW-0460">Magnesium</keyword>
<dbReference type="Proteomes" id="UP000818624">
    <property type="component" value="Chromosome 2"/>
</dbReference>
<dbReference type="InterPro" id="IPR017067">
    <property type="entry name" value="RNase_H1_euk"/>
</dbReference>
<dbReference type="InterPro" id="IPR037056">
    <property type="entry name" value="RNase_H1_N_sf"/>
</dbReference>
<comment type="similarity">
    <text evidence="3 10">Belongs to the RNase H family.</text>
</comment>
<dbReference type="Gene3D" id="3.40.970.10">
    <property type="entry name" value="Ribonuclease H1, N-terminal domain"/>
    <property type="match status" value="1"/>
</dbReference>
<evidence type="ECO:0000259" key="13">
    <source>
        <dbReference type="Pfam" id="PF01693"/>
    </source>
</evidence>
<dbReference type="InterPro" id="IPR050092">
    <property type="entry name" value="RNase_H"/>
</dbReference>
<evidence type="ECO:0000256" key="10">
    <source>
        <dbReference type="PIRNR" id="PIRNR036852"/>
    </source>
</evidence>
<gene>
    <name evidence="14" type="ORF">GLX27_001907</name>
</gene>
<evidence type="ECO:0000256" key="5">
    <source>
        <dbReference type="ARBA" id="ARBA00022722"/>
    </source>
</evidence>
<evidence type="ECO:0000256" key="6">
    <source>
        <dbReference type="ARBA" id="ARBA00022723"/>
    </source>
</evidence>
<proteinExistence type="inferred from homology"/>
<evidence type="ECO:0000313" key="15">
    <source>
        <dbReference type="Proteomes" id="UP000818624"/>
    </source>
</evidence>
<keyword evidence="6 10" id="KW-0479">Metal-binding</keyword>
<evidence type="ECO:0000256" key="8">
    <source>
        <dbReference type="ARBA" id="ARBA00022801"/>
    </source>
</evidence>
<evidence type="ECO:0000256" key="11">
    <source>
        <dbReference type="SAM" id="MobiDB-lite"/>
    </source>
</evidence>
<dbReference type="InterPro" id="IPR002156">
    <property type="entry name" value="RNaseH_domain"/>
</dbReference>
<keyword evidence="7 10" id="KW-0255">Endonuclease</keyword>
<feature type="compositionally biased region" description="Low complexity" evidence="11">
    <location>
        <begin position="58"/>
        <end position="71"/>
    </location>
</feature>
<dbReference type="SUPFAM" id="SSF55658">
    <property type="entry name" value="L9 N-domain-like"/>
    <property type="match status" value="1"/>
</dbReference>
<dbReference type="PANTHER" id="PTHR10642:SF26">
    <property type="entry name" value="RIBONUCLEASE H1"/>
    <property type="match status" value="1"/>
</dbReference>
<reference evidence="14 15" key="1">
    <citation type="journal article" date="2020" name="Elife">
        <title>Loss of centromere function drives karyotype evolution in closely related Malassezia species.</title>
        <authorList>
            <person name="Sankaranarayanan S.R."/>
            <person name="Ianiri G."/>
            <person name="Coelho M.A."/>
            <person name="Reza M.H."/>
            <person name="Thimmappa B.C."/>
            <person name="Ganguly P."/>
            <person name="Vadnala R.N."/>
            <person name="Sun S."/>
            <person name="Siddharthan R."/>
            <person name="Tellgren-Roth C."/>
            <person name="Dawson T.L."/>
            <person name="Heitman J."/>
            <person name="Sanyal K."/>
        </authorList>
    </citation>
    <scope>NUCLEOTIDE SEQUENCE [LARGE SCALE GENOMIC DNA]</scope>
    <source>
        <strain evidence="14">CBS14141</strain>
    </source>
</reference>
<evidence type="ECO:0000256" key="7">
    <source>
        <dbReference type="ARBA" id="ARBA00022759"/>
    </source>
</evidence>
<protein>
    <recommendedName>
        <fullName evidence="4 10">Ribonuclease H</fullName>
        <shortName evidence="10">RNase H</shortName>
        <ecNumber evidence="4 10">3.1.26.4</ecNumber>
    </recommendedName>
</protein>
<evidence type="ECO:0000256" key="2">
    <source>
        <dbReference type="ARBA" id="ARBA00001946"/>
    </source>
</evidence>
<sequence>MVRRQTKFYAVRVGHKPGVYETWEQCKAQVERYQGSRYKSFPTRVEADAFVAEEDAPRTTPASAPARTLAAPKRKAEDDAEPITPAKAVRILPDATPGGLTVYTDGSSRGNGRNGAVAGYGVYWSDDRYHHLNLACRLAGPVQTNNRAELTAILRAIETCPEPSKPLRIFTDSQYAMNAVTKWIPSWKRNGWRTSTGGDVQNKDLIVALDDALTTRTPRPSLVYVRAHAGTHGNEMADRLANHGAMLPPPDSTT</sequence>
<dbReference type="Pfam" id="PF00075">
    <property type="entry name" value="RNase_H"/>
    <property type="match status" value="1"/>
</dbReference>
<dbReference type="InterPro" id="IPR011320">
    <property type="entry name" value="RNase_H1_N"/>
</dbReference>
<accession>A0ABY8EP36</accession>
<keyword evidence="15" id="KW-1185">Reference proteome</keyword>
<dbReference type="InterPro" id="IPR012337">
    <property type="entry name" value="RNaseH-like_sf"/>
</dbReference>
<dbReference type="InterPro" id="IPR036397">
    <property type="entry name" value="RNaseH_sf"/>
</dbReference>
<dbReference type="PANTHER" id="PTHR10642">
    <property type="entry name" value="RIBONUCLEASE H1"/>
    <property type="match status" value="1"/>
</dbReference>
<dbReference type="CDD" id="cd09280">
    <property type="entry name" value="RNase_HI_eukaryote_like"/>
    <property type="match status" value="1"/>
</dbReference>
<dbReference type="SUPFAM" id="SSF53098">
    <property type="entry name" value="Ribonuclease H-like"/>
    <property type="match status" value="1"/>
</dbReference>
<feature type="region of interest" description="Disordered" evidence="11">
    <location>
        <begin position="54"/>
        <end position="81"/>
    </location>
</feature>
<dbReference type="EC" id="3.1.26.4" evidence="4 10"/>
<organism evidence="14 15">
    <name type="scientific">Malassezia furfur</name>
    <name type="common">Pityriasis versicolor infection agent</name>
    <name type="synonym">Pityrosporum furfur</name>
    <dbReference type="NCBI Taxonomy" id="55194"/>
    <lineage>
        <taxon>Eukaryota</taxon>
        <taxon>Fungi</taxon>
        <taxon>Dikarya</taxon>
        <taxon>Basidiomycota</taxon>
        <taxon>Ustilaginomycotina</taxon>
        <taxon>Malasseziomycetes</taxon>
        <taxon>Malasseziales</taxon>
        <taxon>Malasseziaceae</taxon>
        <taxon>Malassezia</taxon>
    </lineage>
</organism>
<dbReference type="GO" id="GO:0004523">
    <property type="term" value="F:RNA-DNA hybrid ribonuclease activity"/>
    <property type="evidence" value="ECO:0007669"/>
    <property type="project" value="UniProtKB-EC"/>
</dbReference>
<feature type="domain" description="Ribonuclease H1 N-terminal" evidence="13">
    <location>
        <begin position="7"/>
        <end position="50"/>
    </location>
</feature>
<comment type="function">
    <text evidence="10">Endonuclease that specifically degrades the RNA of RNA-DNA hybrids.</text>
</comment>
<evidence type="ECO:0000256" key="1">
    <source>
        <dbReference type="ARBA" id="ARBA00000077"/>
    </source>
</evidence>
<keyword evidence="5 10" id="KW-0540">Nuclease</keyword>
<comment type="cofactor">
    <cofactor evidence="2 10">
        <name>Mg(2+)</name>
        <dbReference type="ChEBI" id="CHEBI:18420"/>
    </cofactor>
</comment>
<dbReference type="EMBL" id="CP046235">
    <property type="protein sequence ID" value="WFD47256.1"/>
    <property type="molecule type" value="Genomic_DNA"/>
</dbReference>
<dbReference type="PIRSF" id="PIRSF036852">
    <property type="entry name" value="Ribonuclease_H1_euk"/>
    <property type="match status" value="1"/>
</dbReference>
<name>A0ABY8EP36_MALFU</name>
<dbReference type="InterPro" id="IPR009027">
    <property type="entry name" value="Ribosomal_bL9/RNase_H1_N"/>
</dbReference>
<feature type="domain" description="RNase H type-1" evidence="12">
    <location>
        <begin position="100"/>
        <end position="245"/>
    </location>
</feature>
<evidence type="ECO:0000256" key="3">
    <source>
        <dbReference type="ARBA" id="ARBA00005300"/>
    </source>
</evidence>
<evidence type="ECO:0000256" key="4">
    <source>
        <dbReference type="ARBA" id="ARBA00012180"/>
    </source>
</evidence>
<keyword evidence="8 10" id="KW-0378">Hydrolase</keyword>
<evidence type="ECO:0000256" key="9">
    <source>
        <dbReference type="ARBA" id="ARBA00022842"/>
    </source>
</evidence>